<dbReference type="PANTHER" id="PTHR30136:SF24">
    <property type="entry name" value="HTH-TYPE TRANSCRIPTIONAL REPRESSOR ALLR"/>
    <property type="match status" value="1"/>
</dbReference>
<dbReference type="InterPro" id="IPR036388">
    <property type="entry name" value="WH-like_DNA-bd_sf"/>
</dbReference>
<dbReference type="RefSeq" id="WP_172166993.1">
    <property type="nucleotide sequence ID" value="NZ_CP053564.1"/>
</dbReference>
<dbReference type="GO" id="GO:0003700">
    <property type="term" value="F:DNA-binding transcription factor activity"/>
    <property type="evidence" value="ECO:0007669"/>
    <property type="project" value="TreeGrafter"/>
</dbReference>
<reference evidence="6 7" key="1">
    <citation type="submission" date="2020-05" db="EMBL/GenBank/DDBJ databases">
        <authorList>
            <person name="Mo P."/>
        </authorList>
    </citation>
    <scope>NUCLEOTIDE SEQUENCE [LARGE SCALE GENOMIC DNA]</scope>
    <source>
        <strain evidence="6 7">Gen01</strain>
    </source>
</reference>
<gene>
    <name evidence="6" type="ORF">HOP40_33030</name>
</gene>
<keyword evidence="7" id="KW-1185">Reference proteome</keyword>
<dbReference type="InterPro" id="IPR029016">
    <property type="entry name" value="GAF-like_dom_sf"/>
</dbReference>
<dbReference type="Gene3D" id="3.30.450.40">
    <property type="match status" value="1"/>
</dbReference>
<dbReference type="SMART" id="SM00346">
    <property type="entry name" value="HTH_ICLR"/>
    <property type="match status" value="1"/>
</dbReference>
<dbReference type="SUPFAM" id="SSF46785">
    <property type="entry name" value="Winged helix' DNA-binding domain"/>
    <property type="match status" value="1"/>
</dbReference>
<accession>A0A6M6JRQ4</accession>
<sequence length="270" mass="28464">MRSQDYSASPVQVLAKAATVMDCFTIDDPTLHIGEVKRRSGLPPTTTARLLLSLVAENLLEREGDIYRAGLRVLAWSASAAAGSDLISLGSPLLKELRDETEETASLQVRNGAQRITVATVESLRSIVCRTRVGGLMVMHAGASGKAFMAFDPAAHDAALRAGLTRFTPSTITDEPTLAEHLDGVRRAGVAVARDEREQGLSSVACPVFGSTGRVVGTMALSVPSFRLDEQTESRLVEATRRTAAVLSGRLGHIAAADPALAGTPTTTTS</sequence>
<dbReference type="Pfam" id="PF01614">
    <property type="entry name" value="IclR_C"/>
    <property type="match status" value="1"/>
</dbReference>
<protein>
    <submittedName>
        <fullName evidence="6">IclR family transcriptional regulator</fullName>
    </submittedName>
</protein>
<feature type="domain" description="IclR-ED" evidence="5">
    <location>
        <begin position="72"/>
        <end position="253"/>
    </location>
</feature>
<evidence type="ECO:0000256" key="3">
    <source>
        <dbReference type="ARBA" id="ARBA00023163"/>
    </source>
</evidence>
<evidence type="ECO:0000313" key="7">
    <source>
        <dbReference type="Proteomes" id="UP000505377"/>
    </source>
</evidence>
<dbReference type="EMBL" id="CP053564">
    <property type="protein sequence ID" value="QJY50000.1"/>
    <property type="molecule type" value="Genomic_DNA"/>
</dbReference>
<keyword evidence="3" id="KW-0804">Transcription</keyword>
<dbReference type="InterPro" id="IPR005471">
    <property type="entry name" value="Tscrpt_reg_IclR_N"/>
</dbReference>
<dbReference type="PROSITE" id="PS51078">
    <property type="entry name" value="ICLR_ED"/>
    <property type="match status" value="1"/>
</dbReference>
<dbReference type="PANTHER" id="PTHR30136">
    <property type="entry name" value="HELIX-TURN-HELIX TRANSCRIPTIONAL REGULATOR, ICLR FAMILY"/>
    <property type="match status" value="1"/>
</dbReference>
<keyword evidence="1" id="KW-0805">Transcription regulation</keyword>
<dbReference type="AlphaFoldDB" id="A0A6M6JRQ4"/>
<keyword evidence="2" id="KW-0238">DNA-binding</keyword>
<evidence type="ECO:0000256" key="2">
    <source>
        <dbReference type="ARBA" id="ARBA00023125"/>
    </source>
</evidence>
<evidence type="ECO:0000313" key="6">
    <source>
        <dbReference type="EMBL" id="QJY50000.1"/>
    </source>
</evidence>
<evidence type="ECO:0000256" key="1">
    <source>
        <dbReference type="ARBA" id="ARBA00023015"/>
    </source>
</evidence>
<dbReference type="GO" id="GO:0045892">
    <property type="term" value="P:negative regulation of DNA-templated transcription"/>
    <property type="evidence" value="ECO:0007669"/>
    <property type="project" value="TreeGrafter"/>
</dbReference>
<dbReference type="SUPFAM" id="SSF55781">
    <property type="entry name" value="GAF domain-like"/>
    <property type="match status" value="1"/>
</dbReference>
<organism evidence="6 7">
    <name type="scientific">Pseudonocardia broussonetiae</name>
    <dbReference type="NCBI Taxonomy" id="2736640"/>
    <lineage>
        <taxon>Bacteria</taxon>
        <taxon>Bacillati</taxon>
        <taxon>Actinomycetota</taxon>
        <taxon>Actinomycetes</taxon>
        <taxon>Pseudonocardiales</taxon>
        <taxon>Pseudonocardiaceae</taxon>
        <taxon>Pseudonocardia</taxon>
    </lineage>
</organism>
<dbReference type="Pfam" id="PF09339">
    <property type="entry name" value="HTH_IclR"/>
    <property type="match status" value="1"/>
</dbReference>
<dbReference type="InterPro" id="IPR036390">
    <property type="entry name" value="WH_DNA-bd_sf"/>
</dbReference>
<feature type="domain" description="HTH iclR-type" evidence="4">
    <location>
        <begin position="11"/>
        <end position="71"/>
    </location>
</feature>
<proteinExistence type="predicted"/>
<dbReference type="KEGG" id="pbro:HOP40_33030"/>
<evidence type="ECO:0000259" key="5">
    <source>
        <dbReference type="PROSITE" id="PS51078"/>
    </source>
</evidence>
<evidence type="ECO:0000259" key="4">
    <source>
        <dbReference type="PROSITE" id="PS51077"/>
    </source>
</evidence>
<dbReference type="PROSITE" id="PS51077">
    <property type="entry name" value="HTH_ICLR"/>
    <property type="match status" value="1"/>
</dbReference>
<dbReference type="Gene3D" id="1.10.10.10">
    <property type="entry name" value="Winged helix-like DNA-binding domain superfamily/Winged helix DNA-binding domain"/>
    <property type="match status" value="1"/>
</dbReference>
<dbReference type="InterPro" id="IPR014757">
    <property type="entry name" value="Tscrpt_reg_IclR_C"/>
</dbReference>
<dbReference type="GO" id="GO:0003677">
    <property type="term" value="F:DNA binding"/>
    <property type="evidence" value="ECO:0007669"/>
    <property type="project" value="UniProtKB-KW"/>
</dbReference>
<name>A0A6M6JRQ4_9PSEU</name>
<dbReference type="InterPro" id="IPR050707">
    <property type="entry name" value="HTH_MetabolicPath_Reg"/>
</dbReference>
<dbReference type="Proteomes" id="UP000505377">
    <property type="component" value="Chromosome"/>
</dbReference>